<dbReference type="Gene3D" id="3.40.50.150">
    <property type="entry name" value="Vaccinia Virus protein VP39"/>
    <property type="match status" value="1"/>
</dbReference>
<dbReference type="SUPFAM" id="SSF53335">
    <property type="entry name" value="S-adenosyl-L-methionine-dependent methyltransferases"/>
    <property type="match status" value="1"/>
</dbReference>
<dbReference type="PANTHER" id="PTHR43619">
    <property type="entry name" value="S-ADENOSYL-L-METHIONINE-DEPENDENT METHYLTRANSFERASE YKTD-RELATED"/>
    <property type="match status" value="1"/>
</dbReference>
<name>A0ABP4IY21_9PSEU</name>
<reference evidence="8" key="1">
    <citation type="journal article" date="2019" name="Int. J. Syst. Evol. Microbiol.">
        <title>The Global Catalogue of Microorganisms (GCM) 10K type strain sequencing project: providing services to taxonomists for standard genome sequencing and annotation.</title>
        <authorList>
            <consortium name="The Broad Institute Genomics Platform"/>
            <consortium name="The Broad Institute Genome Sequencing Center for Infectious Disease"/>
            <person name="Wu L."/>
            <person name="Ma J."/>
        </authorList>
    </citation>
    <scope>NUCLEOTIDE SEQUENCE [LARGE SCALE GENOMIC DNA]</scope>
    <source>
        <strain evidence="8">JCM 11896</strain>
    </source>
</reference>
<evidence type="ECO:0000256" key="1">
    <source>
        <dbReference type="ARBA" id="ARBA00003907"/>
    </source>
</evidence>
<evidence type="ECO:0000256" key="4">
    <source>
        <dbReference type="ARBA" id="ARBA00022679"/>
    </source>
</evidence>
<keyword evidence="5 6" id="KW-0949">S-adenosyl-L-methionine</keyword>
<comment type="function">
    <text evidence="1 6">Exhibits S-adenosyl-L-methionine-dependent methyltransferase activity.</text>
</comment>
<keyword evidence="4" id="KW-0808">Transferase</keyword>
<dbReference type="EMBL" id="BAAAJK010000041">
    <property type="protein sequence ID" value="GAA1398643.1"/>
    <property type="molecule type" value="Genomic_DNA"/>
</dbReference>
<keyword evidence="3 6" id="KW-0489">Methyltransferase</keyword>
<dbReference type="Proteomes" id="UP001501414">
    <property type="component" value="Unassembled WGS sequence"/>
</dbReference>
<dbReference type="PANTHER" id="PTHR43619:SF2">
    <property type="entry name" value="S-ADENOSYL-L-METHIONINE-DEPENDENT METHYLTRANSFERASES SUPERFAMILY PROTEIN"/>
    <property type="match status" value="1"/>
</dbReference>
<evidence type="ECO:0000313" key="7">
    <source>
        <dbReference type="EMBL" id="GAA1398643.1"/>
    </source>
</evidence>
<evidence type="ECO:0000313" key="8">
    <source>
        <dbReference type="Proteomes" id="UP001501414"/>
    </source>
</evidence>
<evidence type="ECO:0000256" key="2">
    <source>
        <dbReference type="ARBA" id="ARBA00008138"/>
    </source>
</evidence>
<dbReference type="InterPro" id="IPR011610">
    <property type="entry name" value="SAM_mthyl_Trfase_ML2640-like"/>
</dbReference>
<dbReference type="GO" id="GO:0032259">
    <property type="term" value="P:methylation"/>
    <property type="evidence" value="ECO:0007669"/>
    <property type="project" value="UniProtKB-KW"/>
</dbReference>
<comment type="caution">
    <text evidence="7">The sequence shown here is derived from an EMBL/GenBank/DDBJ whole genome shotgun (WGS) entry which is preliminary data.</text>
</comment>
<proteinExistence type="inferred from homology"/>
<accession>A0ABP4IY21</accession>
<evidence type="ECO:0000256" key="3">
    <source>
        <dbReference type="ARBA" id="ARBA00022603"/>
    </source>
</evidence>
<dbReference type="InterPro" id="IPR029063">
    <property type="entry name" value="SAM-dependent_MTases_sf"/>
</dbReference>
<keyword evidence="8" id="KW-1185">Reference proteome</keyword>
<evidence type="ECO:0000256" key="5">
    <source>
        <dbReference type="ARBA" id="ARBA00022691"/>
    </source>
</evidence>
<sequence>MAARMSGSSSPTRVIIPQSMSIANYISYGGPMRTADDQWDITSSVGATALAVAAGRAAESRRADRLVDDPFAQAFVDAAGPVLDVPDDPPGPREAQATYQGVRSRYFDESLLGAGTGQVVLLAAGLDARALRLRWPAGTTVFEIDQPQVLAFKDDVLAAVGHPPTARRVGVPADLRQDWPAALTGAGFDPARPTAWLAEGLLPYLPADAEALLFERVQALSAPGSRIAVEHFGDAARRIVSDPDLRSLSRRLIGIDVRELFFDEPRARTPAERLRGYGWTVRVDPVAEVADRYGRPLDGGVAEAMGEVELLRADRAQ</sequence>
<dbReference type="GO" id="GO:0008168">
    <property type="term" value="F:methyltransferase activity"/>
    <property type="evidence" value="ECO:0007669"/>
    <property type="project" value="UniProtKB-KW"/>
</dbReference>
<protein>
    <recommendedName>
        <fullName evidence="6">S-adenosyl-L-methionine-dependent methyltransferase</fullName>
        <ecNumber evidence="6">2.1.1.-</ecNumber>
    </recommendedName>
</protein>
<dbReference type="Pfam" id="PF04072">
    <property type="entry name" value="LCM"/>
    <property type="match status" value="1"/>
</dbReference>
<dbReference type="NCBIfam" id="TIGR00027">
    <property type="entry name" value="mthyl_TIGR00027"/>
    <property type="match status" value="1"/>
</dbReference>
<organism evidence="7 8">
    <name type="scientific">Pseudonocardia kongjuensis</name>
    <dbReference type="NCBI Taxonomy" id="102227"/>
    <lineage>
        <taxon>Bacteria</taxon>
        <taxon>Bacillati</taxon>
        <taxon>Actinomycetota</taxon>
        <taxon>Actinomycetes</taxon>
        <taxon>Pseudonocardiales</taxon>
        <taxon>Pseudonocardiaceae</taxon>
        <taxon>Pseudonocardia</taxon>
    </lineage>
</organism>
<comment type="similarity">
    <text evidence="2 6">Belongs to the UPF0677 family.</text>
</comment>
<gene>
    <name evidence="7" type="ORF">GCM10009613_53110</name>
</gene>
<dbReference type="EC" id="2.1.1.-" evidence="6"/>
<dbReference type="InterPro" id="IPR007213">
    <property type="entry name" value="Ppm1/Ppm2/Tcmp"/>
</dbReference>
<evidence type="ECO:0000256" key="6">
    <source>
        <dbReference type="RuleBase" id="RU362030"/>
    </source>
</evidence>